<comment type="catalytic activity">
    <reaction evidence="1">
        <text>2 ATP = 3',3'-c-di-AMP + 2 diphosphate</text>
        <dbReference type="Rhea" id="RHEA:35655"/>
        <dbReference type="ChEBI" id="CHEBI:30616"/>
        <dbReference type="ChEBI" id="CHEBI:33019"/>
        <dbReference type="ChEBI" id="CHEBI:71500"/>
        <dbReference type="EC" id="2.7.7.85"/>
    </reaction>
</comment>
<keyword evidence="4" id="KW-0547">Nucleotide-binding</keyword>
<dbReference type="AlphaFoldDB" id="A0A2S8F1U5"/>
<dbReference type="OrthoDB" id="9775217at2"/>
<accession>A0A2S8F1U5</accession>
<reference evidence="7 8" key="1">
    <citation type="submission" date="2018-02" db="EMBL/GenBank/DDBJ databases">
        <title>Comparative genomes isolates from brazilian mangrove.</title>
        <authorList>
            <person name="Araujo J.E."/>
            <person name="Taketani R.G."/>
            <person name="Silva M.C.P."/>
            <person name="Loureco M.V."/>
            <person name="Andreote F.D."/>
        </authorList>
    </citation>
    <scope>NUCLEOTIDE SEQUENCE [LARGE SCALE GENOMIC DNA]</scope>
    <source>
        <strain evidence="7 8">HEX-2 MGV</strain>
    </source>
</reference>
<dbReference type="PANTHER" id="PTHR34185:SF1">
    <property type="entry name" value="DIADENYLATE CYCLASE"/>
    <property type="match status" value="1"/>
</dbReference>
<dbReference type="InterPro" id="IPR036888">
    <property type="entry name" value="DNA_integrity_DisA_N_sf"/>
</dbReference>
<keyword evidence="2" id="KW-0808">Transferase</keyword>
<dbReference type="HAMAP" id="MF_00840">
    <property type="entry name" value="DacZ"/>
    <property type="match status" value="1"/>
</dbReference>
<keyword evidence="5" id="KW-0067">ATP-binding</keyword>
<evidence type="ECO:0000313" key="7">
    <source>
        <dbReference type="EMBL" id="PQO26110.1"/>
    </source>
</evidence>
<comment type="caution">
    <text evidence="7">The sequence shown here is derived from an EMBL/GenBank/DDBJ whole genome shotgun (WGS) entry which is preliminary data.</text>
</comment>
<dbReference type="GO" id="GO:0106408">
    <property type="term" value="F:diadenylate cyclase activity"/>
    <property type="evidence" value="ECO:0007669"/>
    <property type="project" value="UniProtKB-EC"/>
</dbReference>
<dbReference type="GO" id="GO:0004016">
    <property type="term" value="F:adenylate cyclase activity"/>
    <property type="evidence" value="ECO:0007669"/>
    <property type="project" value="TreeGrafter"/>
</dbReference>
<evidence type="ECO:0000259" key="6">
    <source>
        <dbReference type="PROSITE" id="PS51794"/>
    </source>
</evidence>
<dbReference type="PIRSF" id="PIRSF019073">
    <property type="entry name" value="UCP019073"/>
    <property type="match status" value="1"/>
</dbReference>
<dbReference type="Pfam" id="PF21755">
    <property type="entry name" value="DacZ_P"/>
    <property type="match status" value="1"/>
</dbReference>
<evidence type="ECO:0000256" key="2">
    <source>
        <dbReference type="ARBA" id="ARBA00022679"/>
    </source>
</evidence>
<dbReference type="Gene3D" id="3.40.1700.10">
    <property type="entry name" value="DNA integrity scanning protein, DisA, N-terminal domain"/>
    <property type="match status" value="1"/>
</dbReference>
<proteinExistence type="inferred from homology"/>
<evidence type="ECO:0000313" key="8">
    <source>
        <dbReference type="Proteomes" id="UP000240009"/>
    </source>
</evidence>
<dbReference type="PROSITE" id="PS51794">
    <property type="entry name" value="DAC"/>
    <property type="match status" value="1"/>
</dbReference>
<dbReference type="EMBL" id="PUIA01000069">
    <property type="protein sequence ID" value="PQO26110.1"/>
    <property type="molecule type" value="Genomic_DNA"/>
</dbReference>
<evidence type="ECO:0000256" key="4">
    <source>
        <dbReference type="ARBA" id="ARBA00022741"/>
    </source>
</evidence>
<gene>
    <name evidence="7" type="ORF">C5Y96_21920</name>
</gene>
<evidence type="ECO:0000256" key="1">
    <source>
        <dbReference type="ARBA" id="ARBA00000877"/>
    </source>
</evidence>
<feature type="domain" description="DAC" evidence="6">
    <location>
        <begin position="133"/>
        <end position="291"/>
    </location>
</feature>
<dbReference type="SUPFAM" id="SSF143597">
    <property type="entry name" value="YojJ-like"/>
    <property type="match status" value="1"/>
</dbReference>
<keyword evidence="3" id="KW-0548">Nucleotidyltransferase</keyword>
<dbReference type="InterPro" id="IPR014499">
    <property type="entry name" value="DAC_DacZ"/>
</dbReference>
<evidence type="ECO:0000256" key="5">
    <source>
        <dbReference type="ARBA" id="ARBA00022840"/>
    </source>
</evidence>
<dbReference type="PANTHER" id="PTHR34185">
    <property type="entry name" value="DIADENYLATE CYCLASE"/>
    <property type="match status" value="1"/>
</dbReference>
<dbReference type="InterPro" id="IPR003390">
    <property type="entry name" value="DNA_integrity_scan_DisA_N"/>
</dbReference>
<evidence type="ECO:0000256" key="3">
    <source>
        <dbReference type="ARBA" id="ARBA00022695"/>
    </source>
</evidence>
<dbReference type="RefSeq" id="WP_105357863.1">
    <property type="nucleotide sequence ID" value="NZ_PUIA01000069.1"/>
</dbReference>
<protein>
    <recommendedName>
        <fullName evidence="6">DAC domain-containing protein</fullName>
    </recommendedName>
</protein>
<dbReference type="GO" id="GO:0005524">
    <property type="term" value="F:ATP binding"/>
    <property type="evidence" value="ECO:0007669"/>
    <property type="project" value="UniProtKB-KW"/>
</dbReference>
<dbReference type="InterPro" id="IPR050338">
    <property type="entry name" value="DisA"/>
</dbReference>
<name>A0A2S8F1U5_9BACT</name>
<dbReference type="Proteomes" id="UP000240009">
    <property type="component" value="Unassembled WGS sequence"/>
</dbReference>
<dbReference type="InterPro" id="IPR048544">
    <property type="entry name" value="DacZ_P"/>
</dbReference>
<sequence length="311" mass="34138">MKYQKLSSQFTEFLKLAIRMLEIAEADAVLIFVDGQPEWEKLKAVADNHKVIVAADREEFLEGIEDTGLHGVVVELEESPILEKLMHALVEAVANDQLSTGAKVVALYSGFDEERIDTISFIRLDERLGRLTSRDLRKLETSVPLETLKIVVDLAVEIGREGREGKPVGTCFVVGDHRKVLSNSAPSGFDPLKGYAKKDRHIGDRSVRENLKEIAQLDGAFVVNADGTVEAAGRMLDVTSASVTLSKGLGARHWAAAAISKKTKAISIAVSESNGTVRLFQGGEVVLRIEPSRRAMKWKDLDFDNIQSAND</sequence>
<organism evidence="7 8">
    <name type="scientific">Blastopirellula marina</name>
    <dbReference type="NCBI Taxonomy" id="124"/>
    <lineage>
        <taxon>Bacteria</taxon>
        <taxon>Pseudomonadati</taxon>
        <taxon>Planctomycetota</taxon>
        <taxon>Planctomycetia</taxon>
        <taxon>Pirellulales</taxon>
        <taxon>Pirellulaceae</taxon>
        <taxon>Blastopirellula</taxon>
    </lineage>
</organism>
<dbReference type="Pfam" id="PF02457">
    <property type="entry name" value="DAC"/>
    <property type="match status" value="1"/>
</dbReference>